<dbReference type="EMBL" id="JBFARM010000009">
    <property type="protein sequence ID" value="MEV4289597.1"/>
    <property type="molecule type" value="Genomic_DNA"/>
</dbReference>
<dbReference type="Proteomes" id="UP001552427">
    <property type="component" value="Unassembled WGS sequence"/>
</dbReference>
<accession>A0ABV3HAP3</accession>
<dbReference type="RefSeq" id="WP_364455953.1">
    <property type="nucleotide sequence ID" value="NZ_JBFARM010000009.1"/>
</dbReference>
<proteinExistence type="predicted"/>
<keyword evidence="2" id="KW-1185">Reference proteome</keyword>
<comment type="caution">
    <text evidence="1">The sequence shown here is derived from an EMBL/GenBank/DDBJ whole genome shotgun (WGS) entry which is preliminary data.</text>
</comment>
<gene>
    <name evidence="1" type="ORF">AB0K40_29190</name>
</gene>
<sequence length="183" mass="19761">MGALVEWDWSWLHTLTGDGKVMPGLISGLFSSRPDERISSHGDLYCEVVNQGSLYSAAAGVVDVILTELERRGDLPAEAWYLLDAIFRGESHGRTVLIDGSRVEVSDYCRSKIARALPLIEDAATGAVGEEFQGIAFLLGGMAEFYPAVSEILEREVVASTGERKIIAENGLSEALELIEGSS</sequence>
<evidence type="ECO:0000313" key="2">
    <source>
        <dbReference type="Proteomes" id="UP001552427"/>
    </source>
</evidence>
<organism evidence="1 2">
    <name type="scientific">Nonomuraea bangladeshensis</name>
    <dbReference type="NCBI Taxonomy" id="404385"/>
    <lineage>
        <taxon>Bacteria</taxon>
        <taxon>Bacillati</taxon>
        <taxon>Actinomycetota</taxon>
        <taxon>Actinomycetes</taxon>
        <taxon>Streptosporangiales</taxon>
        <taxon>Streptosporangiaceae</taxon>
        <taxon>Nonomuraea</taxon>
    </lineage>
</organism>
<reference evidence="1 2" key="1">
    <citation type="submission" date="2024-06" db="EMBL/GenBank/DDBJ databases">
        <title>The Natural Products Discovery Center: Release of the First 8490 Sequenced Strains for Exploring Actinobacteria Biosynthetic Diversity.</title>
        <authorList>
            <person name="Kalkreuter E."/>
            <person name="Kautsar S.A."/>
            <person name="Yang D."/>
            <person name="Bader C.D."/>
            <person name="Teijaro C.N."/>
            <person name="Fluegel L."/>
            <person name="Davis C.M."/>
            <person name="Simpson J.R."/>
            <person name="Lauterbach L."/>
            <person name="Steele A.D."/>
            <person name="Gui C."/>
            <person name="Meng S."/>
            <person name="Li G."/>
            <person name="Viehrig K."/>
            <person name="Ye F."/>
            <person name="Su P."/>
            <person name="Kiefer A.F."/>
            <person name="Nichols A."/>
            <person name="Cepeda A.J."/>
            <person name="Yan W."/>
            <person name="Fan B."/>
            <person name="Jiang Y."/>
            <person name="Adhikari A."/>
            <person name="Zheng C.-J."/>
            <person name="Schuster L."/>
            <person name="Cowan T.M."/>
            <person name="Smanski M.J."/>
            <person name="Chevrette M.G."/>
            <person name="De Carvalho L.P.S."/>
            <person name="Shen B."/>
        </authorList>
    </citation>
    <scope>NUCLEOTIDE SEQUENCE [LARGE SCALE GENOMIC DNA]</scope>
    <source>
        <strain evidence="1 2">NPDC049574</strain>
    </source>
</reference>
<name>A0ABV3HAP3_9ACTN</name>
<evidence type="ECO:0000313" key="1">
    <source>
        <dbReference type="EMBL" id="MEV4289597.1"/>
    </source>
</evidence>
<protein>
    <submittedName>
        <fullName evidence="1">Uncharacterized protein</fullName>
    </submittedName>
</protein>